<proteinExistence type="predicted"/>
<keyword evidence="3" id="KW-1185">Reference proteome</keyword>
<name>A0ABQ9ULR7_SAGOE</name>
<dbReference type="Proteomes" id="UP001266305">
    <property type="component" value="Unassembled WGS sequence"/>
</dbReference>
<gene>
    <name evidence="2" type="ORF">P7K49_022658</name>
</gene>
<evidence type="ECO:0000313" key="2">
    <source>
        <dbReference type="EMBL" id="KAK2097207.1"/>
    </source>
</evidence>
<evidence type="ECO:0000256" key="1">
    <source>
        <dbReference type="SAM" id="MobiDB-lite"/>
    </source>
</evidence>
<organism evidence="2 3">
    <name type="scientific">Saguinus oedipus</name>
    <name type="common">Cotton-top tamarin</name>
    <name type="synonym">Oedipomidas oedipus</name>
    <dbReference type="NCBI Taxonomy" id="9490"/>
    <lineage>
        <taxon>Eukaryota</taxon>
        <taxon>Metazoa</taxon>
        <taxon>Chordata</taxon>
        <taxon>Craniata</taxon>
        <taxon>Vertebrata</taxon>
        <taxon>Euteleostomi</taxon>
        <taxon>Mammalia</taxon>
        <taxon>Eutheria</taxon>
        <taxon>Euarchontoglires</taxon>
        <taxon>Primates</taxon>
        <taxon>Haplorrhini</taxon>
        <taxon>Platyrrhini</taxon>
        <taxon>Cebidae</taxon>
        <taxon>Callitrichinae</taxon>
        <taxon>Saguinus</taxon>
    </lineage>
</organism>
<dbReference type="EMBL" id="JASSZA010000011">
    <property type="protein sequence ID" value="KAK2097207.1"/>
    <property type="molecule type" value="Genomic_DNA"/>
</dbReference>
<accession>A0ABQ9ULR7</accession>
<evidence type="ECO:0000313" key="3">
    <source>
        <dbReference type="Proteomes" id="UP001266305"/>
    </source>
</evidence>
<comment type="caution">
    <text evidence="2">The sequence shown here is derived from an EMBL/GenBank/DDBJ whole genome shotgun (WGS) entry which is preliminary data.</text>
</comment>
<feature type="region of interest" description="Disordered" evidence="1">
    <location>
        <begin position="1"/>
        <end position="30"/>
    </location>
</feature>
<protein>
    <submittedName>
        <fullName evidence="2">Uncharacterized protein</fullName>
    </submittedName>
</protein>
<reference evidence="2 3" key="1">
    <citation type="submission" date="2023-05" db="EMBL/GenBank/DDBJ databases">
        <title>B98-5 Cell Line De Novo Hybrid Assembly: An Optical Mapping Approach.</title>
        <authorList>
            <person name="Kananen K."/>
            <person name="Auerbach J.A."/>
            <person name="Kautto E."/>
            <person name="Blachly J.S."/>
        </authorList>
    </citation>
    <scope>NUCLEOTIDE SEQUENCE [LARGE SCALE GENOMIC DNA]</scope>
    <source>
        <strain evidence="2">B95-8</strain>
        <tissue evidence="2">Cell line</tissue>
    </source>
</reference>
<sequence>MTALPGAAGSGCTSRHRNQEPQSGGAGKANLPSACPRWVWVGTPGPGFTPLWIFGWRNRGQKGAGGSVGMLRTAATQSRQDSWERVPDPGQCSVDLARLRAVPLGAERTQGPGKLQAHAYPFPRGQSERTCPQALAGLVKLGGFPLRGSP</sequence>